<name>A0A2W2ENZ5_9ACTN</name>
<keyword evidence="1" id="KW-1133">Transmembrane helix</keyword>
<evidence type="ECO:0000256" key="1">
    <source>
        <dbReference type="SAM" id="Phobius"/>
    </source>
</evidence>
<keyword evidence="3" id="KW-1185">Reference proteome</keyword>
<gene>
    <name evidence="2" type="ORF">C1I95_13425</name>
</gene>
<feature type="transmembrane region" description="Helical" evidence="1">
    <location>
        <begin position="180"/>
        <end position="201"/>
    </location>
</feature>
<dbReference type="EMBL" id="POTY01000070">
    <property type="protein sequence ID" value="PZG18479.1"/>
    <property type="molecule type" value="Genomic_DNA"/>
</dbReference>
<dbReference type="AlphaFoldDB" id="A0A2W2ENZ5"/>
<accession>A0A2W2ENZ5</accession>
<dbReference type="RefSeq" id="WP_111214153.1">
    <property type="nucleotide sequence ID" value="NZ_POTY01000070.1"/>
</dbReference>
<feature type="transmembrane region" description="Helical" evidence="1">
    <location>
        <begin position="30"/>
        <end position="49"/>
    </location>
</feature>
<feature type="transmembrane region" description="Helical" evidence="1">
    <location>
        <begin position="221"/>
        <end position="240"/>
    </location>
</feature>
<evidence type="ECO:0000313" key="3">
    <source>
        <dbReference type="Proteomes" id="UP000248924"/>
    </source>
</evidence>
<feature type="transmembrane region" description="Helical" evidence="1">
    <location>
        <begin position="109"/>
        <end position="131"/>
    </location>
</feature>
<reference evidence="2 3" key="1">
    <citation type="submission" date="2018-01" db="EMBL/GenBank/DDBJ databases">
        <title>Draft genome sequence of Jishengella sp. NA12.</title>
        <authorList>
            <person name="Sahin N."/>
            <person name="Ay H."/>
            <person name="Saygin H."/>
        </authorList>
    </citation>
    <scope>NUCLEOTIDE SEQUENCE [LARGE SCALE GENOMIC DNA]</scope>
    <source>
        <strain evidence="2 3">NA12</strain>
    </source>
</reference>
<organism evidence="2 3">
    <name type="scientific">Micromonospora craterilacus</name>
    <dbReference type="NCBI Taxonomy" id="1655439"/>
    <lineage>
        <taxon>Bacteria</taxon>
        <taxon>Bacillati</taxon>
        <taxon>Actinomycetota</taxon>
        <taxon>Actinomycetes</taxon>
        <taxon>Micromonosporales</taxon>
        <taxon>Micromonosporaceae</taxon>
        <taxon>Micromonospora</taxon>
    </lineage>
</organism>
<comment type="caution">
    <text evidence="2">The sequence shown here is derived from an EMBL/GenBank/DDBJ whole genome shotgun (WGS) entry which is preliminary data.</text>
</comment>
<dbReference type="Proteomes" id="UP000248924">
    <property type="component" value="Unassembled WGS sequence"/>
</dbReference>
<feature type="transmembrane region" description="Helical" evidence="1">
    <location>
        <begin position="80"/>
        <end position="100"/>
    </location>
</feature>
<proteinExistence type="predicted"/>
<keyword evidence="1" id="KW-0812">Transmembrane</keyword>
<dbReference type="OrthoDB" id="3387921at2"/>
<sequence length="246" mass="26190">MDRGAAGEAAETLAALEQLRRRTHQRTHGGAWLPALGVAVLLLASMALYRYPLSQTNSIDADYPFWAGLPDEQVSPVASYVFWFVGTPLLFAGMALWYAWRARRYGVRVAWPLVAATGLGVLVLLAVFAAVPTGPVPVGLTLPNGPHWGGLLTPLLPLAAAVVVLGRAERSRGLVAAGGWIALLTAWLCTTFPLGYLPGWFTVMTGGTEFGGQLSLRPGHYLVLMALPLLVVAAVNLAVARRAARD</sequence>
<protein>
    <submittedName>
        <fullName evidence="2">Uncharacterized protein</fullName>
    </submittedName>
</protein>
<evidence type="ECO:0000313" key="2">
    <source>
        <dbReference type="EMBL" id="PZG18479.1"/>
    </source>
</evidence>
<feature type="transmembrane region" description="Helical" evidence="1">
    <location>
        <begin position="151"/>
        <end position="168"/>
    </location>
</feature>
<keyword evidence="1" id="KW-0472">Membrane</keyword>